<dbReference type="OrthoDB" id="1092431at2"/>
<name>A0A4R0PZS3_9SPHI</name>
<organism evidence="2 3">
    <name type="scientific">Pedobacter psychrodurus</name>
    <dbReference type="NCBI Taxonomy" id="2530456"/>
    <lineage>
        <taxon>Bacteria</taxon>
        <taxon>Pseudomonadati</taxon>
        <taxon>Bacteroidota</taxon>
        <taxon>Sphingobacteriia</taxon>
        <taxon>Sphingobacteriales</taxon>
        <taxon>Sphingobacteriaceae</taxon>
        <taxon>Pedobacter</taxon>
    </lineage>
</organism>
<dbReference type="CDD" id="cd00038">
    <property type="entry name" value="CAP_ED"/>
    <property type="match status" value="1"/>
</dbReference>
<dbReference type="Proteomes" id="UP000293925">
    <property type="component" value="Unassembled WGS sequence"/>
</dbReference>
<keyword evidence="3" id="KW-1185">Reference proteome</keyword>
<dbReference type="RefSeq" id="WP_131527948.1">
    <property type="nucleotide sequence ID" value="NZ_SJSO01000003.1"/>
</dbReference>
<evidence type="ECO:0000313" key="3">
    <source>
        <dbReference type="Proteomes" id="UP000293925"/>
    </source>
</evidence>
<accession>A0A4R0PZS3</accession>
<proteinExistence type="predicted"/>
<evidence type="ECO:0000313" key="2">
    <source>
        <dbReference type="EMBL" id="TCD28770.1"/>
    </source>
</evidence>
<evidence type="ECO:0000259" key="1">
    <source>
        <dbReference type="Pfam" id="PF00027"/>
    </source>
</evidence>
<dbReference type="SUPFAM" id="SSF51206">
    <property type="entry name" value="cAMP-binding domain-like"/>
    <property type="match status" value="1"/>
</dbReference>
<feature type="domain" description="Cyclic nucleotide-binding" evidence="1">
    <location>
        <begin position="38"/>
        <end position="122"/>
    </location>
</feature>
<dbReference type="InterPro" id="IPR014710">
    <property type="entry name" value="RmlC-like_jellyroll"/>
</dbReference>
<comment type="caution">
    <text evidence="2">The sequence shown here is derived from an EMBL/GenBank/DDBJ whole genome shotgun (WGS) entry which is preliminary data.</text>
</comment>
<dbReference type="EMBL" id="SJSO01000003">
    <property type="protein sequence ID" value="TCD28770.1"/>
    <property type="molecule type" value="Genomic_DNA"/>
</dbReference>
<sequence>MKIQPYMLLALRRNIENVVKLTDGEFDQIASRFTPKLIRKNQFLLEEQDKCKHDYFVIKGALRQYRMHDTKEWVNQFAFEGWWISDWYSMLNNTPSDFYIDALENSEVLQVNKKALDSLFDQIVKFDKFYRVMFQRAFSAQQKRIAFMQKSAESRYEEFVSMYGRFETHVSQAQIASYLGITRESLSRIKNLGIKRLIDQK</sequence>
<dbReference type="InterPro" id="IPR018490">
    <property type="entry name" value="cNMP-bd_dom_sf"/>
</dbReference>
<dbReference type="Pfam" id="PF00027">
    <property type="entry name" value="cNMP_binding"/>
    <property type="match status" value="1"/>
</dbReference>
<dbReference type="Gene3D" id="2.60.120.10">
    <property type="entry name" value="Jelly Rolls"/>
    <property type="match status" value="1"/>
</dbReference>
<dbReference type="AlphaFoldDB" id="A0A4R0PZS3"/>
<reference evidence="2 3" key="1">
    <citation type="submission" date="2019-02" db="EMBL/GenBank/DDBJ databases">
        <title>Pedobacter sp. RP-3-21 sp. nov., isolated from Arctic soil.</title>
        <authorList>
            <person name="Dahal R.H."/>
        </authorList>
    </citation>
    <scope>NUCLEOTIDE SEQUENCE [LARGE SCALE GENOMIC DNA]</scope>
    <source>
        <strain evidence="2 3">RP-3-21</strain>
    </source>
</reference>
<dbReference type="InterPro" id="IPR000595">
    <property type="entry name" value="cNMP-bd_dom"/>
</dbReference>
<gene>
    <name evidence="2" type="ORF">EZ456_05150</name>
</gene>
<protein>
    <submittedName>
        <fullName evidence="2">Crp/Fnr family transcriptional regulator</fullName>
    </submittedName>
</protein>